<keyword evidence="11" id="KW-1185">Reference proteome</keyword>
<dbReference type="AlphaFoldDB" id="A0A7J6V7N3"/>
<dbReference type="GO" id="GO:0016301">
    <property type="term" value="F:kinase activity"/>
    <property type="evidence" value="ECO:0007669"/>
    <property type="project" value="UniProtKB-KW"/>
</dbReference>
<evidence type="ECO:0000256" key="4">
    <source>
        <dbReference type="ARBA" id="ARBA00022729"/>
    </source>
</evidence>
<evidence type="ECO:0000313" key="11">
    <source>
        <dbReference type="Proteomes" id="UP000554482"/>
    </source>
</evidence>
<keyword evidence="10" id="KW-0808">Transferase</keyword>
<name>A0A7J6V7N3_THATH</name>
<evidence type="ECO:0000256" key="1">
    <source>
        <dbReference type="ARBA" id="ARBA00004167"/>
    </source>
</evidence>
<keyword evidence="10" id="KW-0418">Kinase</keyword>
<comment type="subcellular location">
    <subcellularLocation>
        <location evidence="1">Membrane</location>
        <topology evidence="1">Single-pass membrane protein</topology>
    </subcellularLocation>
</comment>
<evidence type="ECO:0000256" key="3">
    <source>
        <dbReference type="ARBA" id="ARBA00022692"/>
    </source>
</evidence>
<keyword evidence="2" id="KW-0433">Leucine-rich repeat</keyword>
<dbReference type="InterPro" id="IPR001611">
    <property type="entry name" value="Leu-rich_rpt"/>
</dbReference>
<keyword evidence="5" id="KW-0677">Repeat</keyword>
<comment type="caution">
    <text evidence="10">The sequence shown here is derived from an EMBL/GenBank/DDBJ whole genome shotgun (WGS) entry which is preliminary data.</text>
</comment>
<evidence type="ECO:0000256" key="5">
    <source>
        <dbReference type="ARBA" id="ARBA00022737"/>
    </source>
</evidence>
<dbReference type="Gene3D" id="3.80.10.10">
    <property type="entry name" value="Ribonuclease Inhibitor"/>
    <property type="match status" value="1"/>
</dbReference>
<dbReference type="GO" id="GO:0016020">
    <property type="term" value="C:membrane"/>
    <property type="evidence" value="ECO:0007669"/>
    <property type="project" value="UniProtKB-SubCell"/>
</dbReference>
<accession>A0A7J6V7N3</accession>
<dbReference type="SUPFAM" id="SSF52058">
    <property type="entry name" value="L domain-like"/>
    <property type="match status" value="1"/>
</dbReference>
<sequence>MGILRRSHRSPDLCNVFLWMWKTESLKGTRFLQFNYLGGAIPAEFGGISQLEYLDVSSNSIGGSIPSSLGKLSKLSKFNVSTNFLIGPIPSDGVLNHFPKDS</sequence>
<keyword evidence="4" id="KW-0732">Signal</keyword>
<dbReference type="PANTHER" id="PTHR27000:SF679">
    <property type="entry name" value="OS01G0170300 PROTEIN"/>
    <property type="match status" value="1"/>
</dbReference>
<protein>
    <submittedName>
        <fullName evidence="10">LRR receptor-like serine/threonine-protein kinase FEI</fullName>
    </submittedName>
</protein>
<proteinExistence type="predicted"/>
<evidence type="ECO:0000256" key="6">
    <source>
        <dbReference type="ARBA" id="ARBA00022989"/>
    </source>
</evidence>
<evidence type="ECO:0000256" key="7">
    <source>
        <dbReference type="ARBA" id="ARBA00023136"/>
    </source>
</evidence>
<evidence type="ECO:0000256" key="9">
    <source>
        <dbReference type="ARBA" id="ARBA00023180"/>
    </source>
</evidence>
<dbReference type="Proteomes" id="UP000554482">
    <property type="component" value="Unassembled WGS sequence"/>
</dbReference>
<organism evidence="10 11">
    <name type="scientific">Thalictrum thalictroides</name>
    <name type="common">Rue-anemone</name>
    <name type="synonym">Anemone thalictroides</name>
    <dbReference type="NCBI Taxonomy" id="46969"/>
    <lineage>
        <taxon>Eukaryota</taxon>
        <taxon>Viridiplantae</taxon>
        <taxon>Streptophyta</taxon>
        <taxon>Embryophyta</taxon>
        <taxon>Tracheophyta</taxon>
        <taxon>Spermatophyta</taxon>
        <taxon>Magnoliopsida</taxon>
        <taxon>Ranunculales</taxon>
        <taxon>Ranunculaceae</taxon>
        <taxon>Thalictroideae</taxon>
        <taxon>Thalictrum</taxon>
    </lineage>
</organism>
<dbReference type="PANTHER" id="PTHR27000">
    <property type="entry name" value="LEUCINE-RICH REPEAT RECEPTOR-LIKE PROTEIN KINASE FAMILY PROTEIN-RELATED"/>
    <property type="match status" value="1"/>
</dbReference>
<keyword evidence="3" id="KW-0812">Transmembrane</keyword>
<evidence type="ECO:0000256" key="8">
    <source>
        <dbReference type="ARBA" id="ARBA00023170"/>
    </source>
</evidence>
<evidence type="ECO:0000256" key="2">
    <source>
        <dbReference type="ARBA" id="ARBA00022614"/>
    </source>
</evidence>
<evidence type="ECO:0000313" key="10">
    <source>
        <dbReference type="EMBL" id="KAF5180195.1"/>
    </source>
</evidence>
<gene>
    <name evidence="10" type="ORF">FRX31_030218</name>
</gene>
<dbReference type="EMBL" id="JABWDY010037737">
    <property type="protein sequence ID" value="KAF5180195.1"/>
    <property type="molecule type" value="Genomic_DNA"/>
</dbReference>
<reference evidence="10 11" key="1">
    <citation type="submission" date="2020-06" db="EMBL/GenBank/DDBJ databases">
        <title>Transcriptomic and genomic resources for Thalictrum thalictroides and T. hernandezii: Facilitating candidate gene discovery in an emerging model plant lineage.</title>
        <authorList>
            <person name="Arias T."/>
            <person name="Riano-Pachon D.M."/>
            <person name="Di Stilio V.S."/>
        </authorList>
    </citation>
    <scope>NUCLEOTIDE SEQUENCE [LARGE SCALE GENOMIC DNA]</scope>
    <source>
        <strain evidence="11">cv. WT478/WT964</strain>
        <tissue evidence="10">Leaves</tissue>
    </source>
</reference>
<dbReference type="InterPro" id="IPR032675">
    <property type="entry name" value="LRR_dom_sf"/>
</dbReference>
<keyword evidence="9" id="KW-0325">Glycoprotein</keyword>
<keyword evidence="8 10" id="KW-0675">Receptor</keyword>
<keyword evidence="6" id="KW-1133">Transmembrane helix</keyword>
<keyword evidence="7" id="KW-0472">Membrane</keyword>
<dbReference type="Pfam" id="PF00560">
    <property type="entry name" value="LRR_1"/>
    <property type="match status" value="1"/>
</dbReference>